<evidence type="ECO:0000256" key="1">
    <source>
        <dbReference type="ARBA" id="ARBA00022450"/>
    </source>
</evidence>
<evidence type="ECO:0000256" key="5">
    <source>
        <dbReference type="ARBA" id="ARBA00023002"/>
    </source>
</evidence>
<feature type="region of interest" description="Disordered" evidence="9">
    <location>
        <begin position="2473"/>
        <end position="2514"/>
    </location>
</feature>
<evidence type="ECO:0000259" key="10">
    <source>
        <dbReference type="PROSITE" id="PS50075"/>
    </source>
</evidence>
<reference evidence="14" key="1">
    <citation type="journal article" date="2017" name="Genome Biol.">
        <title>Comparative genomics reveals high biological diversity and specific adaptations in the industrially and medically important fungal genus Aspergillus.</title>
        <authorList>
            <person name="de Vries R.P."/>
            <person name="Riley R."/>
            <person name="Wiebenga A."/>
            <person name="Aguilar-Osorio G."/>
            <person name="Amillis S."/>
            <person name="Uchima C.A."/>
            <person name="Anderluh G."/>
            <person name="Asadollahi M."/>
            <person name="Askin M."/>
            <person name="Barry K."/>
            <person name="Battaglia E."/>
            <person name="Bayram O."/>
            <person name="Benocci T."/>
            <person name="Braus-Stromeyer S.A."/>
            <person name="Caldana C."/>
            <person name="Canovas D."/>
            <person name="Cerqueira G.C."/>
            <person name="Chen F."/>
            <person name="Chen W."/>
            <person name="Choi C."/>
            <person name="Clum A."/>
            <person name="Dos Santos R.A."/>
            <person name="Damasio A.R."/>
            <person name="Diallinas G."/>
            <person name="Emri T."/>
            <person name="Fekete E."/>
            <person name="Flipphi M."/>
            <person name="Freyberg S."/>
            <person name="Gallo A."/>
            <person name="Gournas C."/>
            <person name="Habgood R."/>
            <person name="Hainaut M."/>
            <person name="Harispe M.L."/>
            <person name="Henrissat B."/>
            <person name="Hilden K.S."/>
            <person name="Hope R."/>
            <person name="Hossain A."/>
            <person name="Karabika E."/>
            <person name="Karaffa L."/>
            <person name="Karanyi Z."/>
            <person name="Krasevec N."/>
            <person name="Kuo A."/>
            <person name="Kusch H."/>
            <person name="LaButti K."/>
            <person name="Lagendijk E.L."/>
            <person name="Lapidus A."/>
            <person name="Levasseur A."/>
            <person name="Lindquist E."/>
            <person name="Lipzen A."/>
            <person name="Logrieco A.F."/>
            <person name="MacCabe A."/>
            <person name="Maekelae M.R."/>
            <person name="Malavazi I."/>
            <person name="Melin P."/>
            <person name="Meyer V."/>
            <person name="Mielnichuk N."/>
            <person name="Miskei M."/>
            <person name="Molnar A.P."/>
            <person name="Mule G."/>
            <person name="Ngan C.Y."/>
            <person name="Orejas M."/>
            <person name="Orosz E."/>
            <person name="Ouedraogo J.P."/>
            <person name="Overkamp K.M."/>
            <person name="Park H.-S."/>
            <person name="Perrone G."/>
            <person name="Piumi F."/>
            <person name="Punt P.J."/>
            <person name="Ram A.F."/>
            <person name="Ramon A."/>
            <person name="Rauscher S."/>
            <person name="Record E."/>
            <person name="Riano-Pachon D.M."/>
            <person name="Robert V."/>
            <person name="Roehrig J."/>
            <person name="Ruller R."/>
            <person name="Salamov A."/>
            <person name="Salih N.S."/>
            <person name="Samson R.A."/>
            <person name="Sandor E."/>
            <person name="Sanguinetti M."/>
            <person name="Schuetze T."/>
            <person name="Sepcic K."/>
            <person name="Shelest E."/>
            <person name="Sherlock G."/>
            <person name="Sophianopoulou V."/>
            <person name="Squina F.M."/>
            <person name="Sun H."/>
            <person name="Susca A."/>
            <person name="Todd R.B."/>
            <person name="Tsang A."/>
            <person name="Unkles S.E."/>
            <person name="van de Wiele N."/>
            <person name="van Rossen-Uffink D."/>
            <person name="Oliveira J.V."/>
            <person name="Vesth T.C."/>
            <person name="Visser J."/>
            <person name="Yu J.-H."/>
            <person name="Zhou M."/>
            <person name="Andersen M.R."/>
            <person name="Archer D.B."/>
            <person name="Baker S.E."/>
            <person name="Benoit I."/>
            <person name="Brakhage A.A."/>
            <person name="Braus G.H."/>
            <person name="Fischer R."/>
            <person name="Frisvad J.C."/>
            <person name="Goldman G.H."/>
            <person name="Houbraken J."/>
            <person name="Oakley B."/>
            <person name="Pocsi I."/>
            <person name="Scazzocchio C."/>
            <person name="Seiboth B."/>
            <person name="vanKuyk P.A."/>
            <person name="Wortman J."/>
            <person name="Dyer P.S."/>
            <person name="Grigoriev I.V."/>
        </authorList>
    </citation>
    <scope>NUCLEOTIDE SEQUENCE [LARGE SCALE GENOMIC DNA]</scope>
    <source>
        <strain evidence="14">CBS 593.65</strain>
    </source>
</reference>
<dbReference type="SUPFAM" id="SSF50129">
    <property type="entry name" value="GroES-like"/>
    <property type="match status" value="1"/>
</dbReference>
<feature type="compositionally biased region" description="Polar residues" evidence="9">
    <location>
        <begin position="2503"/>
        <end position="2514"/>
    </location>
</feature>
<feature type="domain" description="Carrier" evidence="10">
    <location>
        <begin position="2530"/>
        <end position="2607"/>
    </location>
</feature>
<dbReference type="FunFam" id="3.40.366.10:FF:000002">
    <property type="entry name" value="Probable polyketide synthase 2"/>
    <property type="match status" value="1"/>
</dbReference>
<dbReference type="Pfam" id="PF02801">
    <property type="entry name" value="Ketoacyl-synt_C"/>
    <property type="match status" value="1"/>
</dbReference>
<dbReference type="SUPFAM" id="SSF53335">
    <property type="entry name" value="S-adenosyl-L-methionine-dependent methyltransferases"/>
    <property type="match status" value="1"/>
</dbReference>
<dbReference type="InterPro" id="IPR016035">
    <property type="entry name" value="Acyl_Trfase/lysoPLipase"/>
</dbReference>
<dbReference type="InterPro" id="IPR020841">
    <property type="entry name" value="PKS_Beta-ketoAc_synthase_dom"/>
</dbReference>
<dbReference type="SUPFAM" id="SSF52151">
    <property type="entry name" value="FabD/lysophospholipase-like"/>
    <property type="match status" value="1"/>
</dbReference>
<dbReference type="SUPFAM" id="SSF53901">
    <property type="entry name" value="Thiolase-like"/>
    <property type="match status" value="1"/>
</dbReference>
<dbReference type="Pfam" id="PF23297">
    <property type="entry name" value="ACP_SdgA_C"/>
    <property type="match status" value="1"/>
</dbReference>
<evidence type="ECO:0000256" key="4">
    <source>
        <dbReference type="ARBA" id="ARBA00022857"/>
    </source>
</evidence>
<dbReference type="Gene3D" id="3.30.70.3290">
    <property type="match status" value="1"/>
</dbReference>
<dbReference type="SMART" id="SM00823">
    <property type="entry name" value="PKS_PP"/>
    <property type="match status" value="1"/>
</dbReference>
<dbReference type="GO" id="GO:0016491">
    <property type="term" value="F:oxidoreductase activity"/>
    <property type="evidence" value="ECO:0007669"/>
    <property type="project" value="UniProtKB-KW"/>
</dbReference>
<dbReference type="InterPro" id="IPR001227">
    <property type="entry name" value="Ac_transferase_dom_sf"/>
</dbReference>
<dbReference type="Pfam" id="PF08240">
    <property type="entry name" value="ADH_N"/>
    <property type="match status" value="1"/>
</dbReference>
<dbReference type="Gene3D" id="3.40.50.150">
    <property type="entry name" value="Vaccinia Virus protein VP39"/>
    <property type="match status" value="1"/>
</dbReference>
<dbReference type="InterPro" id="IPR020843">
    <property type="entry name" value="ER"/>
</dbReference>
<keyword evidence="3" id="KW-0808">Transferase</keyword>
<dbReference type="Pfam" id="PF14765">
    <property type="entry name" value="PS-DH"/>
    <property type="match status" value="1"/>
</dbReference>
<dbReference type="InterPro" id="IPR006162">
    <property type="entry name" value="Ppantetheine_attach_site"/>
</dbReference>
<organism evidence="13 14">
    <name type="scientific">Aspergillus sydowii CBS 593.65</name>
    <dbReference type="NCBI Taxonomy" id="1036612"/>
    <lineage>
        <taxon>Eukaryota</taxon>
        <taxon>Fungi</taxon>
        <taxon>Dikarya</taxon>
        <taxon>Ascomycota</taxon>
        <taxon>Pezizomycotina</taxon>
        <taxon>Eurotiomycetes</taxon>
        <taxon>Eurotiomycetidae</taxon>
        <taxon>Eurotiales</taxon>
        <taxon>Aspergillaceae</taxon>
        <taxon>Aspergillus</taxon>
        <taxon>Aspergillus subgen. Nidulantes</taxon>
    </lineage>
</organism>
<dbReference type="SUPFAM" id="SSF47336">
    <property type="entry name" value="ACP-like"/>
    <property type="match status" value="1"/>
</dbReference>
<keyword evidence="7" id="KW-0012">Acyltransferase</keyword>
<dbReference type="InterPro" id="IPR014043">
    <property type="entry name" value="Acyl_transferase_dom"/>
</dbReference>
<dbReference type="InterPro" id="IPR049551">
    <property type="entry name" value="PKS_DH_C"/>
</dbReference>
<evidence type="ECO:0000256" key="7">
    <source>
        <dbReference type="ARBA" id="ARBA00023315"/>
    </source>
</evidence>
<accession>A0A1L9TQ77</accession>
<dbReference type="STRING" id="1036612.A0A1L9TQ77"/>
<dbReference type="Gene3D" id="3.40.366.10">
    <property type="entry name" value="Malonyl-Coenzyme A Acyl Carrier Protein, domain 2"/>
    <property type="match status" value="1"/>
</dbReference>
<evidence type="ECO:0000259" key="12">
    <source>
        <dbReference type="PROSITE" id="PS52019"/>
    </source>
</evidence>
<sequence length="2623" mass="286549">MSARASSRRSGADGDSRTAIAVVGMSCRLSGTATNPERLWQMLSRGQSGWSSNASNRFRMDAFWHPQADAHGSFNTRGFHLIKQDPALFDSAFFGINHLEAKAIDPQQRMLLEVAYEAFESAGLPMECLHGSDTGVYCAVSHHDYEKILGRDPELSPGYRFTGTGIALVANRISYMFDLHGPSITLDTACSGGLVGIHEACKAIRAGEITQALVGGTNLILDPDQATVMSSMQFLSPHGRCYSFDSRANGFGRGEGVAAVMLKRLDMALSDNDPIRAVIRGSNVCSDGRTPGVTMPSCDAQTRMIQRAYKQAGLSPNDTTYVEAHGTGTTAGDKIEAAALNETFCKGRQNRRTLLVGSSKSNVGHTESVAGLVGLIKAVLVLEKKMIPPNATFMKPNPDIPLEAWGMEVPKKMLKWPENTIRRASVNSFGYGGTNAHVILEAADDYLDNTMPIRHLCEDMGDSPHIVPPVAETCSYMTTTHINGHSVEQTSLESSSTISISRPRLFPFSHNHKGGIAALAANFKRHISNSLLDTDESMDSLAFTLSDRRSSLDFRFSVTASSREELLESLEKIATGSDQAQKYDELLELCFVFTGQGAQWARMGHELLVTYPVFAESMRQSENHLIRLGADWRLLAELSRPNKSSRINEATLSQPCCTAIQIALVDLLKSWGIRPAIVCGHSSGEIAAAYAAGILTTESCMKVAYFRGHSMKLLKSQNPDLSGGMLAVGLSEGGARKYIDEHTTSGKVVVACVNSPSSVTLSGDEEALSNIQRRLAERDVFHRKLAVDVAYHSHHMELILDEYLRAIQDIEAMQCEQHIQMVSSVTGQAVRGEELNAAYWGANLTSPVLFEDALKEVFRTVRGNQKKSTSLAVIEIGPHCALGGPIKQIIKSSKLLGPVTYHSVLSRGQDTRRTTVGLAGDLFSKGATINFTEINDPHGSAKKRVLTNLPTYNWHHKTAHWVESRRSMKYRHRIFPKHDLLGVPSIDSIPTEPTWRHYLRVEELPWLRGHCIGGETIFPAAGYIAMVLEALKQQVLSDGNGWKNMHIKFRQVNFGRPLCIPDSSVGVETLVTIRPYTYTARESSASWKEFRIFSVLANGESTEHSRGLVTASTPSLNEHQQNITDPDSLEFIEEAAKNSRVMLTPKQLYKELKSLGIEYSGPFKGLEHIRASESASTCRMRVPNVQAIMPSNHQQPHCVHPATLDLCFQAVFSAMRVGGNLRGTFVLNGIDDLQISSEIPSQPGKGLSVATSLRGHGHSKCMADLMVSSSEGGATEVFMKMKGLTLTRTSGITQRNATERLAGESLCHRLEWSLDPTCAKPQSIVERCIPDSSDLVKTGVTSVYEQYSRVIIENTLTKLSPDDEEKITGHLSHLLRWMKSIGVERHQPVQINKALNAKIKSLGIHGEVLVDIAPKLPGVLRGEIDPLELLLEKDRLYRLYQPESYYRCYEQLAKYIKLVQFKNPNLRILEIGAGTASTSMPILEALYSNSGVSGKTRLEMYTFTDISTGFFEKAREKLDKFHDSLDFQKLDIEISPKEQGFELGSYDLIIASNVLHATRDINNTLRNVRDLLKSNGQLALMEATAPKIHSGVIFGMLPGWWLGTTDGRVNSPLLDISGWQDRLRRCGFSGINLEMHDYDSVEDHQMSVMISSATSHPGPLPLSKHDLEPSTAECASELESGFSTHPKPLTDTIGGPPETIQTIVVVGSSQENNLIAGYLADLLPSIKPSIHAKKALLAEAESCEGQLVVVLLEAVTPFLATCSKSEWEQVRYIFSNAAGVLWVTAGGAVECTNPLQSLIVGLTRCLRSEDLSAKVVTLDLEPNHGSGLEVAEQVIGVLDHAFGLSAPQTSALLEFEYAVRGGEVLIPRLINHSQADEYVKDSTSSYHPQNKQGIKSRRALSLKIHEPGLLDSLYWADSERHSQRVGAEEVRVKLQYVSLNFKDIMVAMGQLGGHTAMLLEGSGQVVEVGEALHGQYAVGDSVYVTHCDGLATTSVIDQWNVHHLPKKLPIEVATAVPTVYATALYSLRNVANLQEGETVLIHSGAGAVGQAAISIAQYLKAGAIFVTVGNAEKRKLVREQFQIPDENIFSSRDLGFSDQILRKTKYHGVDVVLNSLSGDALQKSCSLLAPFGRFVEIGKKDIISNARLEIGCLERNVTFTTVDLTLLAKRKPAIHQELYRSVLDLANKEKIKILSPITINGLSELENSFRMMQAGKHMGKLLLKLDPETTFPVQPQQPPAPKLKGDCSYLVVGGTGGLGRLTIKHLASLGAKHIITLSRSGPESPLMAELVEDMHAAGVNVVVCKGSVTDTAAFQSIKDQAREFPIRGIIQGAMVLQDSRVDNMSYEQWRAAMEPKVIGTMNLHQVFGDTLDFFILLSSAAGTIGSYSQGNYCAGNTFQDSLARYRASLGLPARSIDVGAVEGDGHTAENQDAIDFVTRQGLQSYKAEEFLATINEAIQNPLASSPSAAQLVCGTSRADPSSSAKEASLQRPDPKFSHMWTKPTHQASTETGSKQADIPAVLASATTVGEVEEATQAAMTMKLSSLLALPADEVCTERSIASYGMDSLIAVELRNWILTRLEAHVQTLELMSAITVTELSNMVARRSRLVATGLFGEDKIDHS</sequence>
<dbReference type="InterPro" id="IPR009081">
    <property type="entry name" value="PP-bd_ACP"/>
</dbReference>
<dbReference type="Gene3D" id="3.40.50.720">
    <property type="entry name" value="NAD(P)-binding Rossmann-like Domain"/>
    <property type="match status" value="2"/>
</dbReference>
<dbReference type="PROSITE" id="PS50075">
    <property type="entry name" value="CARRIER"/>
    <property type="match status" value="1"/>
</dbReference>
<dbReference type="InterPro" id="IPR042104">
    <property type="entry name" value="PKS_dehydratase_sf"/>
</dbReference>
<dbReference type="SUPFAM" id="SSF55048">
    <property type="entry name" value="Probable ACP-binding domain of malonyl-CoA ACP transacylase"/>
    <property type="match status" value="1"/>
</dbReference>
<dbReference type="GO" id="GO:1901336">
    <property type="term" value="P:lactone biosynthetic process"/>
    <property type="evidence" value="ECO:0007669"/>
    <property type="project" value="UniProtKB-ARBA"/>
</dbReference>
<keyword evidence="14" id="KW-1185">Reference proteome</keyword>
<dbReference type="CDD" id="cd05195">
    <property type="entry name" value="enoyl_red"/>
    <property type="match status" value="1"/>
</dbReference>
<dbReference type="Gene3D" id="1.10.1200.10">
    <property type="entry name" value="ACP-like"/>
    <property type="match status" value="1"/>
</dbReference>
<dbReference type="InterPro" id="IPR050091">
    <property type="entry name" value="PKS_NRPS_Biosynth_Enz"/>
</dbReference>
<keyword evidence="6" id="KW-0511">Multifunctional enzyme</keyword>
<gene>
    <name evidence="13" type="ORF">ASPSYDRAFT_88070</name>
</gene>
<dbReference type="CDD" id="cd02440">
    <property type="entry name" value="AdoMet_MTases"/>
    <property type="match status" value="1"/>
</dbReference>
<evidence type="ECO:0000256" key="3">
    <source>
        <dbReference type="ARBA" id="ARBA00022679"/>
    </source>
</evidence>
<dbReference type="InterPro" id="IPR014030">
    <property type="entry name" value="Ketoacyl_synth_N"/>
</dbReference>
<dbReference type="Gene3D" id="3.90.180.10">
    <property type="entry name" value="Medium-chain alcohol dehydrogenases, catalytic domain"/>
    <property type="match status" value="1"/>
</dbReference>
<dbReference type="Pfam" id="PF16197">
    <property type="entry name" value="KAsynt_C_assoc"/>
    <property type="match status" value="1"/>
</dbReference>
<dbReference type="VEuPathDB" id="FungiDB:ASPSYDRAFT_88070"/>
<protein>
    <submittedName>
        <fullName evidence="13">Uncharacterized protein</fullName>
    </submittedName>
</protein>
<dbReference type="PROSITE" id="PS00012">
    <property type="entry name" value="PHOSPHOPANTETHEINE"/>
    <property type="match status" value="1"/>
</dbReference>
<dbReference type="InterPro" id="IPR011032">
    <property type="entry name" value="GroES-like_sf"/>
</dbReference>
<dbReference type="InterPro" id="IPR036736">
    <property type="entry name" value="ACP-like_sf"/>
</dbReference>
<dbReference type="EMBL" id="KV878584">
    <property type="protein sequence ID" value="OJJ61528.1"/>
    <property type="molecule type" value="Genomic_DNA"/>
</dbReference>
<keyword evidence="1" id="KW-0596">Phosphopantetheine</keyword>
<evidence type="ECO:0000256" key="8">
    <source>
        <dbReference type="PROSITE-ProRule" id="PRU01363"/>
    </source>
</evidence>
<dbReference type="SUPFAM" id="SSF51735">
    <property type="entry name" value="NAD(P)-binding Rossmann-fold domains"/>
    <property type="match status" value="2"/>
</dbReference>
<dbReference type="InterPro" id="IPR036291">
    <property type="entry name" value="NAD(P)-bd_dom_sf"/>
</dbReference>
<dbReference type="Gene3D" id="3.10.129.110">
    <property type="entry name" value="Polyketide synthase dehydratase"/>
    <property type="match status" value="1"/>
</dbReference>
<dbReference type="CDD" id="cd00833">
    <property type="entry name" value="PKS"/>
    <property type="match status" value="1"/>
</dbReference>
<feature type="region of interest" description="C-terminal hotdog fold" evidence="8">
    <location>
        <begin position="1139"/>
        <end position="1295"/>
    </location>
</feature>
<dbReference type="Pfam" id="PF08659">
    <property type="entry name" value="KR"/>
    <property type="match status" value="1"/>
</dbReference>
<dbReference type="InterPro" id="IPR013217">
    <property type="entry name" value="Methyltransf_12"/>
</dbReference>
<dbReference type="InterPro" id="IPR020807">
    <property type="entry name" value="PKS_DH"/>
</dbReference>
<dbReference type="InterPro" id="IPR013968">
    <property type="entry name" value="PKS_KR"/>
</dbReference>
<evidence type="ECO:0000259" key="11">
    <source>
        <dbReference type="PROSITE" id="PS52004"/>
    </source>
</evidence>
<feature type="active site" description="Proton donor; for dehydratase activity" evidence="8">
    <location>
        <position position="1205"/>
    </location>
</feature>
<dbReference type="Pfam" id="PF00698">
    <property type="entry name" value="Acyl_transf_1"/>
    <property type="match status" value="1"/>
</dbReference>
<evidence type="ECO:0000313" key="13">
    <source>
        <dbReference type="EMBL" id="OJJ61528.1"/>
    </source>
</evidence>
<feature type="domain" description="Ketosynthase family 3 (KS3)" evidence="11">
    <location>
        <begin position="17"/>
        <end position="442"/>
    </location>
</feature>
<dbReference type="Proteomes" id="UP000184356">
    <property type="component" value="Unassembled WGS sequence"/>
</dbReference>
<dbReference type="RefSeq" id="XP_040705334.1">
    <property type="nucleotide sequence ID" value="XM_040851956.1"/>
</dbReference>
<dbReference type="InterPro" id="IPR056501">
    <property type="entry name" value="NAD-bd_HRPKS_sdrA"/>
</dbReference>
<feature type="active site" description="Proton acceptor; for dehydratase activity" evidence="8">
    <location>
        <position position="1010"/>
    </location>
</feature>
<evidence type="ECO:0000256" key="9">
    <source>
        <dbReference type="SAM" id="MobiDB-lite"/>
    </source>
</evidence>
<dbReference type="Pfam" id="PF00109">
    <property type="entry name" value="ketoacyl-synt"/>
    <property type="match status" value="1"/>
</dbReference>
<dbReference type="PROSITE" id="PS52004">
    <property type="entry name" value="KS3_2"/>
    <property type="match status" value="1"/>
</dbReference>
<dbReference type="SMART" id="SM00826">
    <property type="entry name" value="PKS_DH"/>
    <property type="match status" value="1"/>
</dbReference>
<dbReference type="GO" id="GO:0031177">
    <property type="term" value="F:phosphopantetheine binding"/>
    <property type="evidence" value="ECO:0007669"/>
    <property type="project" value="InterPro"/>
</dbReference>
<dbReference type="Pfam" id="PF21089">
    <property type="entry name" value="PKS_DH_N"/>
    <property type="match status" value="1"/>
</dbReference>
<dbReference type="InterPro" id="IPR013154">
    <property type="entry name" value="ADH-like_N"/>
</dbReference>
<evidence type="ECO:0000256" key="6">
    <source>
        <dbReference type="ARBA" id="ARBA00023268"/>
    </source>
</evidence>
<dbReference type="CDD" id="cd05274">
    <property type="entry name" value="KR_FAS_SDR_x"/>
    <property type="match status" value="1"/>
</dbReference>
<dbReference type="GeneID" id="63768029"/>
<dbReference type="InterPro" id="IPR029063">
    <property type="entry name" value="SAM-dependent_MTases_sf"/>
</dbReference>
<dbReference type="InterPro" id="IPR016036">
    <property type="entry name" value="Malonyl_transacylase_ACP-bd"/>
</dbReference>
<feature type="domain" description="PKS/mFAS DH" evidence="12">
    <location>
        <begin position="978"/>
        <end position="1295"/>
    </location>
</feature>
<evidence type="ECO:0000313" key="14">
    <source>
        <dbReference type="Proteomes" id="UP000184356"/>
    </source>
</evidence>
<dbReference type="GO" id="GO:0030639">
    <property type="term" value="P:polyketide biosynthetic process"/>
    <property type="evidence" value="ECO:0007669"/>
    <property type="project" value="UniProtKB-ARBA"/>
</dbReference>
<dbReference type="InterPro" id="IPR014031">
    <property type="entry name" value="Ketoacyl_synth_C"/>
</dbReference>
<dbReference type="FunFam" id="3.40.50.720:FF:000209">
    <property type="entry name" value="Polyketide synthase Pks12"/>
    <property type="match status" value="1"/>
</dbReference>
<dbReference type="Gene3D" id="3.40.47.10">
    <property type="match status" value="1"/>
</dbReference>
<dbReference type="InterPro" id="IPR049552">
    <property type="entry name" value="PKS_DH_N"/>
</dbReference>
<name>A0A1L9TQ77_9EURO</name>
<dbReference type="OrthoDB" id="329835at2759"/>
<dbReference type="SMART" id="SM00822">
    <property type="entry name" value="PKS_KR"/>
    <property type="match status" value="1"/>
</dbReference>
<dbReference type="InterPro" id="IPR057326">
    <property type="entry name" value="KR_dom"/>
</dbReference>
<dbReference type="InterPro" id="IPR049900">
    <property type="entry name" value="PKS_mFAS_DH"/>
</dbReference>
<keyword evidence="2" id="KW-0597">Phosphoprotein</keyword>
<proteinExistence type="predicted"/>
<dbReference type="PANTHER" id="PTHR43775">
    <property type="entry name" value="FATTY ACID SYNTHASE"/>
    <property type="match status" value="1"/>
</dbReference>
<evidence type="ECO:0000256" key="2">
    <source>
        <dbReference type="ARBA" id="ARBA00022553"/>
    </source>
</evidence>
<dbReference type="InterPro" id="IPR016039">
    <property type="entry name" value="Thiolase-like"/>
</dbReference>
<dbReference type="GO" id="GO:0006633">
    <property type="term" value="P:fatty acid biosynthetic process"/>
    <property type="evidence" value="ECO:0007669"/>
    <property type="project" value="TreeGrafter"/>
</dbReference>
<dbReference type="SMART" id="SM00827">
    <property type="entry name" value="PKS_AT"/>
    <property type="match status" value="1"/>
</dbReference>
<dbReference type="Pfam" id="PF13602">
    <property type="entry name" value="ADH_zinc_N_2"/>
    <property type="match status" value="1"/>
</dbReference>
<dbReference type="Pfam" id="PF23114">
    <property type="entry name" value="NAD-bd_HRPKS_sdrA"/>
    <property type="match status" value="1"/>
</dbReference>
<dbReference type="PROSITE" id="PS52019">
    <property type="entry name" value="PKS_MFAS_DH"/>
    <property type="match status" value="1"/>
</dbReference>
<dbReference type="InterPro" id="IPR032821">
    <property type="entry name" value="PKS_assoc"/>
</dbReference>
<keyword evidence="5" id="KW-0560">Oxidoreductase</keyword>
<dbReference type="Pfam" id="PF08242">
    <property type="entry name" value="Methyltransf_12"/>
    <property type="match status" value="1"/>
</dbReference>
<dbReference type="PANTHER" id="PTHR43775:SF29">
    <property type="entry name" value="ASPERFURANONE POLYKETIDE SYNTHASE AFOG-RELATED"/>
    <property type="match status" value="1"/>
</dbReference>
<dbReference type="SMART" id="SM00829">
    <property type="entry name" value="PKS_ER"/>
    <property type="match status" value="1"/>
</dbReference>
<dbReference type="InterPro" id="IPR020806">
    <property type="entry name" value="PKS_PP-bd"/>
</dbReference>
<keyword evidence="4" id="KW-0521">NADP</keyword>
<feature type="region of interest" description="N-terminal hotdog fold" evidence="8">
    <location>
        <begin position="978"/>
        <end position="1116"/>
    </location>
</feature>
<dbReference type="GO" id="GO:0004312">
    <property type="term" value="F:fatty acid synthase activity"/>
    <property type="evidence" value="ECO:0007669"/>
    <property type="project" value="TreeGrafter"/>
</dbReference>
<dbReference type="SMART" id="SM00825">
    <property type="entry name" value="PKS_KS"/>
    <property type="match status" value="1"/>
</dbReference>